<sequence>MTALHGKLIQQHYWQSRVSIAFPRLRSCEGNNTGGNALTNSKLPNERDLLQLICAHRLFNPQAELSLSTRESAAFRDGVMPLGITSMSAASQTQPGGYSEPSQALNQFDIDDSRSVPEVVNAIARKGLEPVWKDWMPFEARA</sequence>
<keyword evidence="2" id="KW-0479">Metal-binding</keyword>
<protein>
    <submittedName>
        <fullName evidence="4">Thiamine biosynthesis protein ThiH</fullName>
    </submittedName>
</protein>
<dbReference type="InterPro" id="IPR010722">
    <property type="entry name" value="BATS_dom"/>
</dbReference>
<evidence type="ECO:0000256" key="2">
    <source>
        <dbReference type="ARBA" id="ARBA00022485"/>
    </source>
</evidence>
<comment type="cofactor">
    <cofactor evidence="1">
        <name>[4Fe-4S] cluster</name>
        <dbReference type="ChEBI" id="CHEBI:49883"/>
    </cofactor>
</comment>
<evidence type="ECO:0000259" key="3">
    <source>
        <dbReference type="SMART" id="SM00876"/>
    </source>
</evidence>
<name>A0A1B6NX21_9ZZZZ</name>
<keyword evidence="2" id="KW-0411">Iron-sulfur</keyword>
<evidence type="ECO:0000313" key="4">
    <source>
        <dbReference type="EMBL" id="KTF07502.1"/>
    </source>
</evidence>
<dbReference type="SMART" id="SM00876">
    <property type="entry name" value="BATS"/>
    <property type="match status" value="1"/>
</dbReference>
<feature type="domain" description="Biotin and thiamin synthesis-associated" evidence="3">
    <location>
        <begin position="21"/>
        <end position="130"/>
    </location>
</feature>
<reference evidence="4" key="1">
    <citation type="submission" date="2013-11" db="EMBL/GenBank/DDBJ databases">
        <title>Microbial diversity, functional groups and degradation webs in Northern and Southern Mediterranean and Red Sea marine crude oil polluted sites.</title>
        <authorList>
            <person name="Daffonchio D."/>
            <person name="Mapelli F."/>
            <person name="Ferrer M."/>
            <person name="Richter M."/>
            <person name="Cherif A."/>
            <person name="Malkawi H.I."/>
            <person name="Yakimov M.M."/>
            <person name="Abdel-Fattah Y.R."/>
            <person name="Blaghen M."/>
            <person name="Golyshin P.N."/>
            <person name="Kalogerakis N."/>
            <person name="Boon N."/>
            <person name="Magagnini M."/>
            <person name="Fava F."/>
        </authorList>
    </citation>
    <scope>NUCLEOTIDE SEQUENCE</scope>
</reference>
<evidence type="ECO:0000256" key="1">
    <source>
        <dbReference type="ARBA" id="ARBA00001966"/>
    </source>
</evidence>
<dbReference type="AlphaFoldDB" id="A0A1B6NX21"/>
<keyword evidence="2" id="KW-0004">4Fe-4S</keyword>
<keyword evidence="2" id="KW-0408">Iron</keyword>
<dbReference type="Pfam" id="PF06968">
    <property type="entry name" value="BATS"/>
    <property type="match status" value="1"/>
</dbReference>
<dbReference type="InterPro" id="IPR058240">
    <property type="entry name" value="rSAM_sf"/>
</dbReference>
<proteinExistence type="predicted"/>
<dbReference type="InterPro" id="IPR034428">
    <property type="entry name" value="ThiH/NoCL/HydG-like"/>
</dbReference>
<gene>
    <name evidence="4" type="ORF">MGSAQ_001001</name>
</gene>
<organism evidence="4">
    <name type="scientific">marine sediment metagenome</name>
    <dbReference type="NCBI Taxonomy" id="412755"/>
    <lineage>
        <taxon>unclassified sequences</taxon>
        <taxon>metagenomes</taxon>
        <taxon>ecological metagenomes</taxon>
    </lineage>
</organism>
<dbReference type="InterPro" id="IPR013785">
    <property type="entry name" value="Aldolase_TIM"/>
</dbReference>
<dbReference type="PANTHER" id="PTHR43583">
    <property type="entry name" value="2-IMINOACETATE SYNTHASE"/>
    <property type="match status" value="1"/>
</dbReference>
<comment type="caution">
    <text evidence="4">The sequence shown here is derived from an EMBL/GenBank/DDBJ whole genome shotgun (WGS) entry which is preliminary data.</text>
</comment>
<accession>A0A1B6NX21</accession>
<dbReference type="SUPFAM" id="SSF102114">
    <property type="entry name" value="Radical SAM enzymes"/>
    <property type="match status" value="1"/>
</dbReference>
<dbReference type="EMBL" id="AYSL01000500">
    <property type="protein sequence ID" value="KTF07502.1"/>
    <property type="molecule type" value="Genomic_DNA"/>
</dbReference>
<dbReference type="Gene3D" id="3.20.20.70">
    <property type="entry name" value="Aldolase class I"/>
    <property type="match status" value="1"/>
</dbReference>
<dbReference type="PANTHER" id="PTHR43583:SF1">
    <property type="entry name" value="2-IMINOACETATE SYNTHASE"/>
    <property type="match status" value="1"/>
</dbReference>
<dbReference type="GO" id="GO:0051539">
    <property type="term" value="F:4 iron, 4 sulfur cluster binding"/>
    <property type="evidence" value="ECO:0007669"/>
    <property type="project" value="UniProtKB-KW"/>
</dbReference>